<sequence length="60" mass="6372">MPCVVIARWVRSAMCCEACLGSIGAGLGELGVLFLRQRGGSHRRNLAALYAFSACADDLD</sequence>
<evidence type="ECO:0000313" key="1">
    <source>
        <dbReference type="EMBL" id="RWX44322.1"/>
    </source>
</evidence>
<comment type="caution">
    <text evidence="1">The sequence shown here is derived from an EMBL/GenBank/DDBJ whole genome shotgun (WGS) entry which is preliminary data.</text>
</comment>
<protein>
    <submittedName>
        <fullName evidence="1">Uncharacterized protein</fullName>
    </submittedName>
</protein>
<accession>A0A3S3U832</accession>
<dbReference type="AlphaFoldDB" id="A0A3S3U832"/>
<organism evidence="1 2">
    <name type="scientific">Candidatus Electrothrix aarhusensis</name>
    <dbReference type="NCBI Taxonomy" id="1859131"/>
    <lineage>
        <taxon>Bacteria</taxon>
        <taxon>Pseudomonadati</taxon>
        <taxon>Thermodesulfobacteriota</taxon>
        <taxon>Desulfobulbia</taxon>
        <taxon>Desulfobulbales</taxon>
        <taxon>Desulfobulbaceae</taxon>
        <taxon>Candidatus Electrothrix</taxon>
    </lineage>
</organism>
<name>A0A3S3U832_9BACT</name>
<gene>
    <name evidence="1" type="ORF">H206_01841</name>
</gene>
<dbReference type="Proteomes" id="UP000287853">
    <property type="component" value="Unassembled WGS sequence"/>
</dbReference>
<keyword evidence="2" id="KW-1185">Reference proteome</keyword>
<dbReference type="EMBL" id="MTKO01000097">
    <property type="protein sequence ID" value="RWX44322.1"/>
    <property type="molecule type" value="Genomic_DNA"/>
</dbReference>
<proteinExistence type="predicted"/>
<evidence type="ECO:0000313" key="2">
    <source>
        <dbReference type="Proteomes" id="UP000287853"/>
    </source>
</evidence>
<reference evidence="1 2" key="1">
    <citation type="submission" date="2017-01" db="EMBL/GenBank/DDBJ databases">
        <title>The cable genome- insights into the physiology and evolution of filamentous bacteria capable of sulfide oxidation via long distance electron transfer.</title>
        <authorList>
            <person name="Schreiber L."/>
            <person name="Bjerg J.T."/>
            <person name="Boggild A."/>
            <person name="Van De Vossenberg J."/>
            <person name="Meysman F."/>
            <person name="Nielsen L.P."/>
            <person name="Schramm A."/>
            <person name="Kjeldsen K.U."/>
        </authorList>
    </citation>
    <scope>NUCLEOTIDE SEQUENCE [LARGE SCALE GENOMIC DNA]</scope>
    <source>
        <strain evidence="1">MCF</strain>
    </source>
</reference>